<keyword evidence="3" id="KW-1185">Reference proteome</keyword>
<protein>
    <submittedName>
        <fullName evidence="2">Uncharacterized protein</fullName>
    </submittedName>
</protein>
<proteinExistence type="predicted"/>
<sequence>MSHTSRRGQRSREGGGESWSGARRSLALASGGVALALFVTWRAASGGDACESFIYEIAPESGGEATAEDAIAAWAEGDRAREYGEVESTGWVLTSEGNGIQALQPRGFRALRQRHRRGRHHRVVRQPGHDLRVGAATVVPCRALS</sequence>
<dbReference type="Proteomes" id="UP001157125">
    <property type="component" value="Unassembled WGS sequence"/>
</dbReference>
<reference evidence="3" key="1">
    <citation type="journal article" date="2019" name="Int. J. Syst. Evol. Microbiol.">
        <title>The Global Catalogue of Microorganisms (GCM) 10K type strain sequencing project: providing services to taxonomists for standard genome sequencing and annotation.</title>
        <authorList>
            <consortium name="The Broad Institute Genomics Platform"/>
            <consortium name="The Broad Institute Genome Sequencing Center for Infectious Disease"/>
            <person name="Wu L."/>
            <person name="Ma J."/>
        </authorList>
    </citation>
    <scope>NUCLEOTIDE SEQUENCE [LARGE SCALE GENOMIC DNA]</scope>
    <source>
        <strain evidence="3">NBRC 112299</strain>
    </source>
</reference>
<comment type="caution">
    <text evidence="2">The sequence shown here is derived from an EMBL/GenBank/DDBJ whole genome shotgun (WGS) entry which is preliminary data.</text>
</comment>
<evidence type="ECO:0000256" key="1">
    <source>
        <dbReference type="SAM" id="MobiDB-lite"/>
    </source>
</evidence>
<accession>A0ABQ6ID37</accession>
<name>A0ABQ6ID37_9MICO</name>
<organism evidence="2 3">
    <name type="scientific">Demequina litorisediminis</name>
    <dbReference type="NCBI Taxonomy" id="1849022"/>
    <lineage>
        <taxon>Bacteria</taxon>
        <taxon>Bacillati</taxon>
        <taxon>Actinomycetota</taxon>
        <taxon>Actinomycetes</taxon>
        <taxon>Micrococcales</taxon>
        <taxon>Demequinaceae</taxon>
        <taxon>Demequina</taxon>
    </lineage>
</organism>
<evidence type="ECO:0000313" key="3">
    <source>
        <dbReference type="Proteomes" id="UP001157125"/>
    </source>
</evidence>
<gene>
    <name evidence="2" type="ORF">GCM10025876_11160</name>
</gene>
<dbReference type="EMBL" id="BSUN01000001">
    <property type="protein sequence ID" value="GMA34912.1"/>
    <property type="molecule type" value="Genomic_DNA"/>
</dbReference>
<feature type="region of interest" description="Disordered" evidence="1">
    <location>
        <begin position="1"/>
        <end position="21"/>
    </location>
</feature>
<evidence type="ECO:0000313" key="2">
    <source>
        <dbReference type="EMBL" id="GMA34912.1"/>
    </source>
</evidence>